<evidence type="ECO:0000313" key="2">
    <source>
        <dbReference type="Proteomes" id="UP000002431"/>
    </source>
</evidence>
<protein>
    <submittedName>
        <fullName evidence="1">Uncharacterized protein</fullName>
    </submittedName>
</protein>
<dbReference type="Proteomes" id="UP000002431">
    <property type="component" value="Chromosome"/>
</dbReference>
<keyword evidence="2" id="KW-1185">Reference proteome</keyword>
<proteinExistence type="predicted"/>
<organism evidence="1 2">
    <name type="scientific">Deinococcus geothermalis (strain DSM 11300 / CIP 105573 / AG-3a)</name>
    <dbReference type="NCBI Taxonomy" id="319795"/>
    <lineage>
        <taxon>Bacteria</taxon>
        <taxon>Thermotogati</taxon>
        <taxon>Deinococcota</taxon>
        <taxon>Deinococci</taxon>
        <taxon>Deinococcales</taxon>
        <taxon>Deinococcaceae</taxon>
        <taxon>Deinococcus</taxon>
    </lineage>
</organism>
<dbReference type="KEGG" id="dge:Dgeo_1053"/>
<name>Q1IZI2_DEIGD</name>
<dbReference type="STRING" id="319795.Dgeo_1053"/>
<dbReference type="EMBL" id="CP000359">
    <property type="protein sequence ID" value="ABF45352.1"/>
    <property type="molecule type" value="Genomic_DNA"/>
</dbReference>
<gene>
    <name evidence="1" type="ordered locus">Dgeo_1053</name>
</gene>
<dbReference type="HOGENOM" id="CLU_2583903_0_0_0"/>
<accession>Q1IZI2</accession>
<dbReference type="AlphaFoldDB" id="Q1IZI2"/>
<reference evidence="1" key="1">
    <citation type="submission" date="2006-04" db="EMBL/GenBank/DDBJ databases">
        <title>Complete sequence of chromosome of Deinococcus geothermalis DSM 11300.</title>
        <authorList>
            <consortium name="US DOE Joint Genome Institute"/>
            <person name="Copeland A."/>
            <person name="Lucas S."/>
            <person name="Lapidus A."/>
            <person name="Barry K."/>
            <person name="Detter J.C."/>
            <person name="Glavina del Rio T."/>
            <person name="Hammon N."/>
            <person name="Israni S."/>
            <person name="Dalin E."/>
            <person name="Tice H."/>
            <person name="Pitluck S."/>
            <person name="Brettin T."/>
            <person name="Bruce D."/>
            <person name="Han C."/>
            <person name="Tapia R."/>
            <person name="Saunders E."/>
            <person name="Gilna P."/>
            <person name="Schmutz J."/>
            <person name="Larimer F."/>
            <person name="Land M."/>
            <person name="Hauser L."/>
            <person name="Kyrpides N."/>
            <person name="Kim E."/>
            <person name="Daly M.J."/>
            <person name="Fredrickson J.K."/>
            <person name="Makarova K.S."/>
            <person name="Gaidamakova E.K."/>
            <person name="Zhai M."/>
            <person name="Richardson P."/>
        </authorList>
    </citation>
    <scope>NUCLEOTIDE SEQUENCE</scope>
    <source>
        <strain evidence="1">DSM 11300</strain>
    </source>
</reference>
<evidence type="ECO:0000313" key="1">
    <source>
        <dbReference type="EMBL" id="ABF45352.1"/>
    </source>
</evidence>
<sequence>MEALDRFAAPLADLVAAVTPVNALDFLGLNAPEDLALIARDPRTGQDWLAAAHHPSTGTRATSWGGISCQYIRRWQAAAR</sequence>
<dbReference type="RefSeq" id="WP_011530189.1">
    <property type="nucleotide sequence ID" value="NC_008025.1"/>
</dbReference>